<evidence type="ECO:0000259" key="2">
    <source>
        <dbReference type="Pfam" id="PF07589"/>
    </source>
</evidence>
<feature type="signal peptide" evidence="1">
    <location>
        <begin position="1"/>
        <end position="45"/>
    </location>
</feature>
<dbReference type="Pfam" id="PF07589">
    <property type="entry name" value="PEP-CTERM"/>
    <property type="match status" value="1"/>
</dbReference>
<evidence type="ECO:0000313" key="4">
    <source>
        <dbReference type="Proteomes" id="UP000294359"/>
    </source>
</evidence>
<reference evidence="3 4" key="1">
    <citation type="submission" date="2019-03" db="EMBL/GenBank/DDBJ databases">
        <title>Draft Genome Sequences of Six Type Strains of the Genus Massilia.</title>
        <authorList>
            <person name="Miess H."/>
            <person name="Frediansyhah A."/>
            <person name="Gross H."/>
        </authorList>
    </citation>
    <scope>NUCLEOTIDE SEQUENCE [LARGE SCALE GENOMIC DNA]</scope>
    <source>
        <strain evidence="3 4">DSM 17505</strain>
    </source>
</reference>
<gene>
    <name evidence="3" type="ORF">E1742_15140</name>
</gene>
<feature type="domain" description="Ice-binding protein C-terminal" evidence="2">
    <location>
        <begin position="242"/>
        <end position="265"/>
    </location>
</feature>
<protein>
    <submittedName>
        <fullName evidence="3">PEP-CTERM sorting domain-containing protein</fullName>
    </submittedName>
</protein>
<organism evidence="3 4">
    <name type="scientific">Pseudoduganella plicata</name>
    <dbReference type="NCBI Taxonomy" id="321984"/>
    <lineage>
        <taxon>Bacteria</taxon>
        <taxon>Pseudomonadati</taxon>
        <taxon>Pseudomonadota</taxon>
        <taxon>Betaproteobacteria</taxon>
        <taxon>Burkholderiales</taxon>
        <taxon>Oxalobacteraceae</taxon>
        <taxon>Telluria group</taxon>
        <taxon>Pseudoduganella</taxon>
    </lineage>
</organism>
<proteinExistence type="predicted"/>
<dbReference type="InterPro" id="IPR013424">
    <property type="entry name" value="Ice-binding_C"/>
</dbReference>
<dbReference type="Proteomes" id="UP000294359">
    <property type="component" value="Chromosome"/>
</dbReference>
<dbReference type="NCBIfam" id="TIGR02595">
    <property type="entry name" value="PEP_CTERM"/>
    <property type="match status" value="1"/>
</dbReference>
<keyword evidence="1" id="KW-0732">Signal</keyword>
<dbReference type="EMBL" id="CP038026">
    <property type="protein sequence ID" value="QBQ37350.1"/>
    <property type="molecule type" value="Genomic_DNA"/>
</dbReference>
<evidence type="ECO:0000256" key="1">
    <source>
        <dbReference type="SAM" id="SignalP"/>
    </source>
</evidence>
<name>A0ABX5SAP8_9BURK</name>
<accession>A0ABX5SAP8</accession>
<keyword evidence="4" id="KW-1185">Reference proteome</keyword>
<evidence type="ECO:0000313" key="3">
    <source>
        <dbReference type="EMBL" id="QBQ37350.1"/>
    </source>
</evidence>
<feature type="chain" id="PRO_5045855156" evidence="1">
    <location>
        <begin position="46"/>
        <end position="267"/>
    </location>
</feature>
<sequence length="267" mass="27914">MTMRGGTVRPCQSRKSHQGVATMNMFKKVLLGAAVAISTMGSAMAIPTTVGGVTWDPDYPIDFSSSSVQIQQFIQPDGSLRGFGFVSTMNGYGQSQFCPGCELTFKFSGYTPIVTNGNTTTYAGGIVQIFRNDGPSTINPNDPTTMNDANTGLGELWLSLVGHELNGATLLGTINAVEPPNLSGLGQLDVVGGLAAANFNTDQQVDGSDLSFSTSFTQPFPGEGISHVAGTGNFFGQSIAIPVPEPTSLALIGLGLLGLAQVRRRKL</sequence>